<feature type="compositionally biased region" description="Gly residues" evidence="1">
    <location>
        <begin position="383"/>
        <end position="392"/>
    </location>
</feature>
<feature type="region of interest" description="Disordered" evidence="1">
    <location>
        <begin position="1"/>
        <end position="170"/>
    </location>
</feature>
<feature type="compositionally biased region" description="Low complexity" evidence="1">
    <location>
        <begin position="264"/>
        <end position="273"/>
    </location>
</feature>
<evidence type="ECO:0000256" key="1">
    <source>
        <dbReference type="SAM" id="MobiDB-lite"/>
    </source>
</evidence>
<reference evidence="2 3" key="1">
    <citation type="submission" date="2016-03" db="EMBL/GenBank/DDBJ databases">
        <authorList>
            <person name="Ploux O."/>
        </authorList>
    </citation>
    <scope>NUCLEOTIDE SEQUENCE [LARGE SCALE GENOMIC DNA]</scope>
    <source>
        <strain evidence="2 3">URUG2</strain>
    </source>
</reference>
<organism evidence="2 3">
    <name type="scientific">Ramularia collo-cygni</name>
    <dbReference type="NCBI Taxonomy" id="112498"/>
    <lineage>
        <taxon>Eukaryota</taxon>
        <taxon>Fungi</taxon>
        <taxon>Dikarya</taxon>
        <taxon>Ascomycota</taxon>
        <taxon>Pezizomycotina</taxon>
        <taxon>Dothideomycetes</taxon>
        <taxon>Dothideomycetidae</taxon>
        <taxon>Mycosphaerellales</taxon>
        <taxon>Mycosphaerellaceae</taxon>
        <taxon>Ramularia</taxon>
    </lineage>
</organism>
<dbReference type="OrthoDB" id="5339776at2759"/>
<dbReference type="EMBL" id="FJUY01000010">
    <property type="protein sequence ID" value="CZT20962.1"/>
    <property type="molecule type" value="Genomic_DNA"/>
</dbReference>
<name>A0A2D3UTT0_9PEZI</name>
<keyword evidence="3" id="KW-1185">Reference proteome</keyword>
<accession>A0A2D3UTT0</accession>
<feature type="compositionally biased region" description="Acidic residues" evidence="1">
    <location>
        <begin position="207"/>
        <end position="218"/>
    </location>
</feature>
<feature type="compositionally biased region" description="Basic residues" evidence="1">
    <location>
        <begin position="148"/>
        <end position="161"/>
    </location>
</feature>
<gene>
    <name evidence="2" type="ORF">RCC_06823</name>
</gene>
<evidence type="ECO:0000313" key="2">
    <source>
        <dbReference type="EMBL" id="CZT20962.1"/>
    </source>
</evidence>
<dbReference type="Pfam" id="PF13136">
    <property type="entry name" value="DUF3984"/>
    <property type="match status" value="1"/>
</dbReference>
<sequence length="410" mass="44530">MSTTPRSRSRSKRSTTNLGDLRLAPLSAKFADDSNTTPPAVKTPTADHADATFSRQHPSYLQGKSAPTTPGILSRSSSRKHLVGGGLSRKNSLYNDDDDNNDEYDEEVTYAYTGTRDPRKLRRGSADTARAIPKSNSEATLLPNKPHSPTRRYKYPVRRPRTGASTPAAVDESWLSHAGATASALVQEGKGQSWLASREVVARPTTESEEEEDDDQYEEMAALSASTAQLHFAPFDGGSPVSTRVSRWGSRYGSRNASRRTSRRASPSAGTRTPRPGDGMGYFDGHEVEMMGRMGKGEESSESEIEIEQLGEGSFGLGPLVDRLMGFNPFRGDDGVESTDDEGYMGKENEGRDEALRQRSVELKRRRDEKAKLAAHPPPAPMGQGGNGEGEVGGWSDAAWLLSVATKAMF</sequence>
<feature type="compositionally biased region" description="Basic and acidic residues" evidence="1">
    <location>
        <begin position="344"/>
        <end position="372"/>
    </location>
</feature>
<evidence type="ECO:0000313" key="3">
    <source>
        <dbReference type="Proteomes" id="UP000225277"/>
    </source>
</evidence>
<dbReference type="RefSeq" id="XP_023627851.1">
    <property type="nucleotide sequence ID" value="XM_023772083.1"/>
</dbReference>
<protein>
    <submittedName>
        <fullName evidence="2">Uncharacterized protein</fullName>
    </submittedName>
</protein>
<dbReference type="AlphaFoldDB" id="A0A2D3UTT0"/>
<feature type="compositionally biased region" description="Acidic residues" evidence="1">
    <location>
        <begin position="95"/>
        <end position="108"/>
    </location>
</feature>
<dbReference type="GeneID" id="35601950"/>
<dbReference type="Proteomes" id="UP000225277">
    <property type="component" value="Unassembled WGS sequence"/>
</dbReference>
<dbReference type="STRING" id="112498.A0A2D3UTT0"/>
<feature type="region of interest" description="Disordered" evidence="1">
    <location>
        <begin position="185"/>
        <end position="285"/>
    </location>
</feature>
<feature type="region of interest" description="Disordered" evidence="1">
    <location>
        <begin position="330"/>
        <end position="392"/>
    </location>
</feature>
<proteinExistence type="predicted"/>
<dbReference type="InterPro" id="IPR025040">
    <property type="entry name" value="DUF3984"/>
</dbReference>